<dbReference type="EMBL" id="LBYA01000003">
    <property type="protein sequence ID" value="KKR44887.1"/>
    <property type="molecule type" value="Genomic_DNA"/>
</dbReference>
<proteinExistence type="predicted"/>
<dbReference type="AlphaFoldDB" id="A0A0G0U415"/>
<name>A0A0G0U415_9BACT</name>
<protein>
    <submittedName>
        <fullName evidence="1">Uncharacterized protein</fullName>
    </submittedName>
</protein>
<sequence length="64" mass="7072">MDNEQKLLEKAHVVAKEMAAKAQEKGSFATFRVETVATGINSGKINILKEKPDGEIVIYPQQID</sequence>
<evidence type="ECO:0000313" key="2">
    <source>
        <dbReference type="Proteomes" id="UP000034215"/>
    </source>
</evidence>
<reference evidence="1 2" key="1">
    <citation type="journal article" date="2015" name="Nature">
        <title>rRNA introns, odd ribosomes, and small enigmatic genomes across a large radiation of phyla.</title>
        <authorList>
            <person name="Brown C.T."/>
            <person name="Hug L.A."/>
            <person name="Thomas B.C."/>
            <person name="Sharon I."/>
            <person name="Castelle C.J."/>
            <person name="Singh A."/>
            <person name="Wilkins M.J."/>
            <person name="Williams K.H."/>
            <person name="Banfield J.F."/>
        </authorList>
    </citation>
    <scope>NUCLEOTIDE SEQUENCE [LARGE SCALE GENOMIC DNA]</scope>
</reference>
<gene>
    <name evidence="1" type="ORF">UT76_C0003G0018</name>
</gene>
<accession>A0A0G0U415</accession>
<comment type="caution">
    <text evidence="1">The sequence shown here is derived from an EMBL/GenBank/DDBJ whole genome shotgun (WGS) entry which is preliminary data.</text>
</comment>
<organism evidence="1 2">
    <name type="scientific">Candidatus Woesebacteria bacterium GW2011_GWB1_40_12</name>
    <dbReference type="NCBI Taxonomy" id="1618576"/>
    <lineage>
        <taxon>Bacteria</taxon>
        <taxon>Candidatus Woeseibacteriota</taxon>
    </lineage>
</organism>
<evidence type="ECO:0000313" key="1">
    <source>
        <dbReference type="EMBL" id="KKR44887.1"/>
    </source>
</evidence>
<dbReference type="Proteomes" id="UP000034215">
    <property type="component" value="Unassembled WGS sequence"/>
</dbReference>